<proteinExistence type="predicted"/>
<evidence type="ECO:0000313" key="2">
    <source>
        <dbReference type="EMBL" id="OEF95500.1"/>
    </source>
</evidence>
<dbReference type="Proteomes" id="UP000243739">
    <property type="component" value="Unassembled WGS sequence"/>
</dbReference>
<organism evidence="2 3">
    <name type="scientific">Vulcanibacillus modesticaldus</name>
    <dbReference type="NCBI Taxonomy" id="337097"/>
    <lineage>
        <taxon>Bacteria</taxon>
        <taxon>Bacillati</taxon>
        <taxon>Bacillota</taxon>
        <taxon>Bacilli</taxon>
        <taxon>Bacillales</taxon>
        <taxon>Bacillaceae</taxon>
        <taxon>Vulcanibacillus</taxon>
    </lineage>
</organism>
<comment type="caution">
    <text evidence="2">The sequence shown here is derived from an EMBL/GenBank/DDBJ whole genome shotgun (WGS) entry which is preliminary data.</text>
</comment>
<gene>
    <name evidence="2" type="ORF">BHF71_04725</name>
</gene>
<dbReference type="AlphaFoldDB" id="A0A1D2YRN9"/>
<feature type="transmembrane region" description="Helical" evidence="1">
    <location>
        <begin position="30"/>
        <end position="47"/>
    </location>
</feature>
<feature type="transmembrane region" description="Helical" evidence="1">
    <location>
        <begin position="7"/>
        <end position="24"/>
    </location>
</feature>
<keyword evidence="1" id="KW-0472">Membrane</keyword>
<dbReference type="EMBL" id="MIJF01000100">
    <property type="protein sequence ID" value="OEF95500.1"/>
    <property type="molecule type" value="Genomic_DNA"/>
</dbReference>
<evidence type="ECO:0000313" key="3">
    <source>
        <dbReference type="Proteomes" id="UP000243739"/>
    </source>
</evidence>
<sequence>MKRYNAFTWIIIFLILIGFFTTLINNFFDFIIPILVFGSIYYFLKHPEKLNAIFYRKYRHNNPFNFSRKHYKPRKNNIKFKVIDGKFRDINDD</sequence>
<keyword evidence="1" id="KW-0812">Transmembrane</keyword>
<protein>
    <submittedName>
        <fullName evidence="2">Uncharacterized protein</fullName>
    </submittedName>
</protein>
<accession>A0A1D2YRN9</accession>
<evidence type="ECO:0000256" key="1">
    <source>
        <dbReference type="SAM" id="Phobius"/>
    </source>
</evidence>
<dbReference type="STRING" id="337097.BHF71_04725"/>
<name>A0A1D2YRN9_9BACI</name>
<keyword evidence="3" id="KW-1185">Reference proteome</keyword>
<dbReference type="RefSeq" id="WP_069657682.1">
    <property type="nucleotide sequence ID" value="NZ_MIJF01000100.1"/>
</dbReference>
<keyword evidence="1" id="KW-1133">Transmembrane helix</keyword>
<reference evidence="2 3" key="1">
    <citation type="submission" date="2016-09" db="EMBL/GenBank/DDBJ databases">
        <title>Draft genome sequence for the type strain of Vulcanibacillus modesticaldus BR, a strictly anaerobic, moderately thermophilic, and nitrate-reducing bacterium from deep sea-hydrothermal vents of the Mid-Atlantic Ridge.</title>
        <authorList>
            <person name="Abin C.A."/>
            <person name="Hollibaugh J.T."/>
        </authorList>
    </citation>
    <scope>NUCLEOTIDE SEQUENCE [LARGE SCALE GENOMIC DNA]</scope>
    <source>
        <strain evidence="2 3">BR</strain>
    </source>
</reference>